<reference evidence="2 3" key="1">
    <citation type="submission" date="2019-02" db="EMBL/GenBank/DDBJ databases">
        <title>Deep-cultivation of Planctomycetes and their phenomic and genomic characterization uncovers novel biology.</title>
        <authorList>
            <person name="Wiegand S."/>
            <person name="Jogler M."/>
            <person name="Boedeker C."/>
            <person name="Pinto D."/>
            <person name="Vollmers J."/>
            <person name="Rivas-Marin E."/>
            <person name="Kohn T."/>
            <person name="Peeters S.H."/>
            <person name="Heuer A."/>
            <person name="Rast P."/>
            <person name="Oberbeckmann S."/>
            <person name="Bunk B."/>
            <person name="Jeske O."/>
            <person name="Meyerdierks A."/>
            <person name="Storesund J.E."/>
            <person name="Kallscheuer N."/>
            <person name="Luecker S."/>
            <person name="Lage O.M."/>
            <person name="Pohl T."/>
            <person name="Merkel B.J."/>
            <person name="Hornburger P."/>
            <person name="Mueller R.-W."/>
            <person name="Bruemmer F."/>
            <person name="Labrenz M."/>
            <person name="Spormann A.M."/>
            <person name="Op Den Camp H."/>
            <person name="Overmann J."/>
            <person name="Amann R."/>
            <person name="Jetten M.S.M."/>
            <person name="Mascher T."/>
            <person name="Medema M.H."/>
            <person name="Devos D.P."/>
            <person name="Kaster A.-K."/>
            <person name="Ovreas L."/>
            <person name="Rohde M."/>
            <person name="Galperin M.Y."/>
            <person name="Jogler C."/>
        </authorList>
    </citation>
    <scope>NUCLEOTIDE SEQUENCE [LARGE SCALE GENOMIC DNA]</scope>
    <source>
        <strain evidence="2 3">CA13</strain>
    </source>
</reference>
<dbReference type="Proteomes" id="UP000315010">
    <property type="component" value="Unassembled WGS sequence"/>
</dbReference>
<keyword evidence="3" id="KW-1185">Reference proteome</keyword>
<dbReference type="GO" id="GO:0009035">
    <property type="term" value="F:type I site-specific deoxyribonuclease activity"/>
    <property type="evidence" value="ECO:0007669"/>
    <property type="project" value="UniProtKB-EC"/>
</dbReference>
<dbReference type="Gene3D" id="1.20.58.2040">
    <property type="match status" value="1"/>
</dbReference>
<evidence type="ECO:0000313" key="3">
    <source>
        <dbReference type="Proteomes" id="UP000315010"/>
    </source>
</evidence>
<dbReference type="InterPro" id="IPR022625">
    <property type="entry name" value="TypeI_RM_Rsu_C"/>
</dbReference>
<dbReference type="Pfam" id="PF12008">
    <property type="entry name" value="EcoR124_C"/>
    <property type="match status" value="1"/>
</dbReference>
<accession>A0A5C5YUS0</accession>
<sequence>MKALQSIDVNDPEQVEAFKEEHYLSDEELEALQGIDVPPDRKVQDYRSTYDDIRDWLRREKASNETEESTIDWTDVVFEVDLLKSQEINLDYILELIFEHNKKTKDKASLVEEVRRLIRASVGNRAKESLVVDFINQAELEGLGYRFGETMRRQVPELRARASRRIPSRPTCRTARGCRLRPLGCRSRAPGPGSKGDRRSE</sequence>
<dbReference type="OrthoDB" id="9758243at2"/>
<proteinExistence type="predicted"/>
<evidence type="ECO:0000313" key="2">
    <source>
        <dbReference type="EMBL" id="TWT78792.1"/>
    </source>
</evidence>
<feature type="domain" description="Type I restriction enzyme R protein C-terminal" evidence="1">
    <location>
        <begin position="27"/>
        <end position="138"/>
    </location>
</feature>
<comment type="caution">
    <text evidence="2">The sequence shown here is derived from an EMBL/GenBank/DDBJ whole genome shotgun (WGS) entry which is preliminary data.</text>
</comment>
<protein>
    <submittedName>
        <fullName evidence="2">Type I restriction enzyme</fullName>
        <ecNumber evidence="2">3.1.21.3</ecNumber>
    </submittedName>
</protein>
<keyword evidence="2" id="KW-0378">Hydrolase</keyword>
<gene>
    <name evidence="2" type="primary">hsdR_1</name>
    <name evidence="2" type="ORF">CA13_01890</name>
</gene>
<name>A0A5C5YUS0_9BACT</name>
<evidence type="ECO:0000259" key="1">
    <source>
        <dbReference type="Pfam" id="PF12008"/>
    </source>
</evidence>
<dbReference type="AlphaFoldDB" id="A0A5C5YUS0"/>
<dbReference type="EC" id="3.1.21.3" evidence="2"/>
<organism evidence="2 3">
    <name type="scientific">Novipirellula herctigrandis</name>
    <dbReference type="NCBI Taxonomy" id="2527986"/>
    <lineage>
        <taxon>Bacteria</taxon>
        <taxon>Pseudomonadati</taxon>
        <taxon>Planctomycetota</taxon>
        <taxon>Planctomycetia</taxon>
        <taxon>Pirellulales</taxon>
        <taxon>Pirellulaceae</taxon>
        <taxon>Novipirellula</taxon>
    </lineage>
</organism>
<dbReference type="EMBL" id="SJPJ01000001">
    <property type="protein sequence ID" value="TWT78792.1"/>
    <property type="molecule type" value="Genomic_DNA"/>
</dbReference>